<keyword evidence="1" id="KW-0812">Transmembrane</keyword>
<name>A0A518B6A0_9BACT</name>
<dbReference type="EMBL" id="CP036279">
    <property type="protein sequence ID" value="QDU62503.1"/>
    <property type="molecule type" value="Genomic_DNA"/>
</dbReference>
<feature type="domain" description="Serine aminopeptidase S33" evidence="2">
    <location>
        <begin position="79"/>
        <end position="197"/>
    </location>
</feature>
<organism evidence="3 4">
    <name type="scientific">Kolteria novifilia</name>
    <dbReference type="NCBI Taxonomy" id="2527975"/>
    <lineage>
        <taxon>Bacteria</taxon>
        <taxon>Pseudomonadati</taxon>
        <taxon>Planctomycetota</taxon>
        <taxon>Planctomycetia</taxon>
        <taxon>Kolteriales</taxon>
        <taxon>Kolteriaceae</taxon>
        <taxon>Kolteria</taxon>
    </lineage>
</organism>
<dbReference type="RefSeq" id="WP_145259312.1">
    <property type="nucleotide sequence ID" value="NZ_CP036279.1"/>
</dbReference>
<keyword evidence="1" id="KW-0472">Membrane</keyword>
<evidence type="ECO:0000259" key="2">
    <source>
        <dbReference type="Pfam" id="PF12146"/>
    </source>
</evidence>
<sequence>MPLVKQAAFLAAWGLGAYCLLVLLMMSLETFLLYPRGGIRQVPRDFTHEPYWLTTDDGLLIEAWYCPCPTALSTEKEDERPVVLFCHGNGGEISSRAALARRWQETLGADVLLFDYRGFGRSEGTPYEQGLYRDSRAAYRWLTDEFGIDPDRIMLCGASLGAAVALELALEVPHRALILLCPFAGAPEVAAELYPWLPVRMVMRNRFPSYQRIAQYRGKLFLTHGERDAIIPVSHGKRLFEAAGEPKGVLIRPDRGHNDIADGVFFDEVRRFLQQ</sequence>
<dbReference type="InterPro" id="IPR029058">
    <property type="entry name" value="AB_hydrolase_fold"/>
</dbReference>
<dbReference type="PANTHER" id="PTHR12277">
    <property type="entry name" value="ALPHA/BETA HYDROLASE DOMAIN-CONTAINING PROTEIN"/>
    <property type="match status" value="1"/>
</dbReference>
<feature type="transmembrane region" description="Helical" evidence="1">
    <location>
        <begin position="12"/>
        <end position="34"/>
    </location>
</feature>
<dbReference type="SUPFAM" id="SSF53474">
    <property type="entry name" value="alpha/beta-Hydrolases"/>
    <property type="match status" value="1"/>
</dbReference>
<dbReference type="Pfam" id="PF12146">
    <property type="entry name" value="Hydrolase_4"/>
    <property type="match status" value="1"/>
</dbReference>
<dbReference type="OrthoDB" id="9777090at2"/>
<dbReference type="EC" id="3.7.1.8" evidence="3"/>
<protein>
    <submittedName>
        <fullName evidence="3">2-hydroxy-6-oxo-6-phenylhexa-2,4-dienoate hydrolase</fullName>
        <ecNumber evidence="3">3.7.1.8</ecNumber>
    </submittedName>
</protein>
<reference evidence="3 4" key="1">
    <citation type="submission" date="2019-02" db="EMBL/GenBank/DDBJ databases">
        <title>Deep-cultivation of Planctomycetes and their phenomic and genomic characterization uncovers novel biology.</title>
        <authorList>
            <person name="Wiegand S."/>
            <person name="Jogler M."/>
            <person name="Boedeker C."/>
            <person name="Pinto D."/>
            <person name="Vollmers J."/>
            <person name="Rivas-Marin E."/>
            <person name="Kohn T."/>
            <person name="Peeters S.H."/>
            <person name="Heuer A."/>
            <person name="Rast P."/>
            <person name="Oberbeckmann S."/>
            <person name="Bunk B."/>
            <person name="Jeske O."/>
            <person name="Meyerdierks A."/>
            <person name="Storesund J.E."/>
            <person name="Kallscheuer N."/>
            <person name="Luecker S."/>
            <person name="Lage O.M."/>
            <person name="Pohl T."/>
            <person name="Merkel B.J."/>
            <person name="Hornburger P."/>
            <person name="Mueller R.-W."/>
            <person name="Bruemmer F."/>
            <person name="Labrenz M."/>
            <person name="Spormann A.M."/>
            <person name="Op den Camp H."/>
            <person name="Overmann J."/>
            <person name="Amann R."/>
            <person name="Jetten M.S.M."/>
            <person name="Mascher T."/>
            <person name="Medema M.H."/>
            <person name="Devos D.P."/>
            <person name="Kaster A.-K."/>
            <person name="Ovreas L."/>
            <person name="Rohde M."/>
            <person name="Galperin M.Y."/>
            <person name="Jogler C."/>
        </authorList>
    </citation>
    <scope>NUCLEOTIDE SEQUENCE [LARGE SCALE GENOMIC DNA]</scope>
    <source>
        <strain evidence="3 4">Pan216</strain>
    </source>
</reference>
<proteinExistence type="predicted"/>
<dbReference type="Gene3D" id="3.40.50.1820">
    <property type="entry name" value="alpha/beta hydrolase"/>
    <property type="match status" value="1"/>
</dbReference>
<evidence type="ECO:0000313" key="3">
    <source>
        <dbReference type="EMBL" id="QDU62503.1"/>
    </source>
</evidence>
<dbReference type="InterPro" id="IPR022742">
    <property type="entry name" value="Hydrolase_4"/>
</dbReference>
<keyword evidence="1" id="KW-1133">Transmembrane helix</keyword>
<gene>
    <name evidence="3" type="primary">bphD</name>
    <name evidence="3" type="ORF">Pan216_33700</name>
</gene>
<dbReference type="AlphaFoldDB" id="A0A518B6A0"/>
<dbReference type="PANTHER" id="PTHR12277:SF81">
    <property type="entry name" value="PROTEIN ABHD13"/>
    <property type="match status" value="1"/>
</dbReference>
<keyword evidence="3" id="KW-0378">Hydrolase</keyword>
<dbReference type="Proteomes" id="UP000317093">
    <property type="component" value="Chromosome"/>
</dbReference>
<evidence type="ECO:0000313" key="4">
    <source>
        <dbReference type="Proteomes" id="UP000317093"/>
    </source>
</evidence>
<evidence type="ECO:0000256" key="1">
    <source>
        <dbReference type="SAM" id="Phobius"/>
    </source>
</evidence>
<dbReference type="GO" id="GO:0016787">
    <property type="term" value="F:hydrolase activity"/>
    <property type="evidence" value="ECO:0007669"/>
    <property type="project" value="UniProtKB-KW"/>
</dbReference>
<dbReference type="KEGG" id="knv:Pan216_33700"/>
<accession>A0A518B6A0</accession>
<keyword evidence="4" id="KW-1185">Reference proteome</keyword>